<protein>
    <submittedName>
        <fullName evidence="1">Uncharacterized protein</fullName>
    </submittedName>
</protein>
<dbReference type="Proteomes" id="UP000006038">
    <property type="component" value="Unassembled WGS sequence"/>
</dbReference>
<dbReference type="AlphaFoldDB" id="J3LIK1"/>
<evidence type="ECO:0000313" key="1">
    <source>
        <dbReference type="EnsemblPlants" id="OB02G44680.1"/>
    </source>
</evidence>
<keyword evidence="2" id="KW-1185">Reference proteome</keyword>
<reference evidence="1" key="1">
    <citation type="submission" date="2013-04" db="UniProtKB">
        <authorList>
            <consortium name="EnsemblPlants"/>
        </authorList>
    </citation>
    <scope>IDENTIFICATION</scope>
</reference>
<name>J3LIK1_ORYBR</name>
<dbReference type="HOGENOM" id="CLU_2100673_0_0_1"/>
<dbReference type="EnsemblPlants" id="OB02G44680.1">
    <property type="protein sequence ID" value="OB02G44680.1"/>
    <property type="gene ID" value="OB02G44680"/>
</dbReference>
<evidence type="ECO:0000313" key="2">
    <source>
        <dbReference type="Proteomes" id="UP000006038"/>
    </source>
</evidence>
<organism evidence="1">
    <name type="scientific">Oryza brachyantha</name>
    <name type="common">malo sina</name>
    <dbReference type="NCBI Taxonomy" id="4533"/>
    <lineage>
        <taxon>Eukaryota</taxon>
        <taxon>Viridiplantae</taxon>
        <taxon>Streptophyta</taxon>
        <taxon>Embryophyta</taxon>
        <taxon>Tracheophyta</taxon>
        <taxon>Spermatophyta</taxon>
        <taxon>Magnoliopsida</taxon>
        <taxon>Liliopsida</taxon>
        <taxon>Poales</taxon>
        <taxon>Poaceae</taxon>
        <taxon>BOP clade</taxon>
        <taxon>Oryzoideae</taxon>
        <taxon>Oryzeae</taxon>
        <taxon>Oryzinae</taxon>
        <taxon>Oryza</taxon>
    </lineage>
</organism>
<accession>J3LIK1</accession>
<proteinExistence type="predicted"/>
<dbReference type="Gramene" id="OB02G44680.1">
    <property type="protein sequence ID" value="OB02G44680.1"/>
    <property type="gene ID" value="OB02G44680"/>
</dbReference>
<sequence length="116" mass="13402">MQATGHHFLYINRCQKFLAEEFKGSTSRMRIKNQKLVHFPASIGDMNAPGWQQQPLHAARRLENVETGRKRMSQSCLTSVKAQKVDDITVESRQPSLCDDACPFFFHLQNNRFHVI</sequence>